<dbReference type="SUPFAM" id="SSF81301">
    <property type="entry name" value="Nucleotidyltransferase"/>
    <property type="match status" value="1"/>
</dbReference>
<dbReference type="EMBL" id="QXQA01000008">
    <property type="protein sequence ID" value="RIX52187.1"/>
    <property type="molecule type" value="Genomic_DNA"/>
</dbReference>
<dbReference type="PANTHER" id="PTHR34822">
    <property type="entry name" value="GRPB DOMAIN PROTEIN (AFU_ORTHOLOGUE AFUA_1G01530)"/>
    <property type="match status" value="1"/>
</dbReference>
<gene>
    <name evidence="1" type="ORF">D3P08_14560</name>
</gene>
<evidence type="ECO:0000313" key="2">
    <source>
        <dbReference type="Proteomes" id="UP000266482"/>
    </source>
</evidence>
<name>A0A3A1UUK3_9BACL</name>
<sequence>MSKSNRYAVKIVPYNPKWPLEFEKEKQRLLHILDANIVTIEHTGSTSIPNLDAKPIIDMFAGVHPLLNEAVYANLLRSSGYRYVETGMTGRHLLAKELKGERTHHLHILPIEGFNGRKELLFRDYLRKHPELVKEYGELKYVLAEQYHSDPEGYTRAKTAFIQQVDDLARTELGLPLRNVWD</sequence>
<comment type="caution">
    <text evidence="1">The sequence shown here is derived from an EMBL/GenBank/DDBJ whole genome shotgun (WGS) entry which is preliminary data.</text>
</comment>
<protein>
    <submittedName>
        <fullName evidence="1">GrpB family protein</fullName>
    </submittedName>
</protein>
<dbReference type="Proteomes" id="UP000266482">
    <property type="component" value="Unassembled WGS sequence"/>
</dbReference>
<keyword evidence="2" id="KW-1185">Reference proteome</keyword>
<evidence type="ECO:0000313" key="1">
    <source>
        <dbReference type="EMBL" id="RIX52187.1"/>
    </source>
</evidence>
<accession>A0A3A1UUK3</accession>
<proteinExistence type="predicted"/>
<dbReference type="Pfam" id="PF04229">
    <property type="entry name" value="GrpB"/>
    <property type="match status" value="1"/>
</dbReference>
<dbReference type="AlphaFoldDB" id="A0A3A1UUK3"/>
<dbReference type="InterPro" id="IPR043519">
    <property type="entry name" value="NT_sf"/>
</dbReference>
<dbReference type="PANTHER" id="PTHR34822:SF1">
    <property type="entry name" value="GRPB FAMILY PROTEIN"/>
    <property type="match status" value="1"/>
</dbReference>
<organism evidence="1 2">
    <name type="scientific">Paenibacillus nanensis</name>
    <dbReference type="NCBI Taxonomy" id="393251"/>
    <lineage>
        <taxon>Bacteria</taxon>
        <taxon>Bacillati</taxon>
        <taxon>Bacillota</taxon>
        <taxon>Bacilli</taxon>
        <taxon>Bacillales</taxon>
        <taxon>Paenibacillaceae</taxon>
        <taxon>Paenibacillus</taxon>
    </lineage>
</organism>
<dbReference type="Gene3D" id="3.30.460.10">
    <property type="entry name" value="Beta Polymerase, domain 2"/>
    <property type="match status" value="1"/>
</dbReference>
<dbReference type="InterPro" id="IPR007344">
    <property type="entry name" value="GrpB/CoaE"/>
</dbReference>
<reference evidence="1 2" key="1">
    <citation type="submission" date="2018-09" db="EMBL/GenBank/DDBJ databases">
        <title>Paenibacillus aracenensis nov. sp. isolated from a cave in southern Spain.</title>
        <authorList>
            <person name="Jurado V."/>
            <person name="Gutierrez-Patricio S."/>
            <person name="Gonzalez-Pimentel J.L."/>
            <person name="Miller A.Z."/>
            <person name="Laiz L."/>
            <person name="Saiz-Jimenez C."/>
        </authorList>
    </citation>
    <scope>NUCLEOTIDE SEQUENCE [LARGE SCALE GENOMIC DNA]</scope>
    <source>
        <strain evidence="1 2">DSM 22867</strain>
    </source>
</reference>
<dbReference type="OrthoDB" id="9799092at2"/>
<dbReference type="RefSeq" id="WP_119600419.1">
    <property type="nucleotide sequence ID" value="NZ_QXQA01000008.1"/>
</dbReference>